<keyword evidence="3" id="KW-1185">Reference proteome</keyword>
<name>A0AAE0I5R6_9PEZI</name>
<feature type="chain" id="PRO_5042126954" description="Secreted protein" evidence="1">
    <location>
        <begin position="19"/>
        <end position="119"/>
    </location>
</feature>
<feature type="signal peptide" evidence="1">
    <location>
        <begin position="1"/>
        <end position="18"/>
    </location>
</feature>
<gene>
    <name evidence="2" type="ORF">B0H66DRAFT_558327</name>
</gene>
<protein>
    <recommendedName>
        <fullName evidence="4">Secreted protein</fullName>
    </recommendedName>
</protein>
<reference evidence="2" key="2">
    <citation type="submission" date="2023-06" db="EMBL/GenBank/DDBJ databases">
        <authorList>
            <consortium name="Lawrence Berkeley National Laboratory"/>
            <person name="Haridas S."/>
            <person name="Hensen N."/>
            <person name="Bonometti L."/>
            <person name="Westerberg I."/>
            <person name="Brannstrom I.O."/>
            <person name="Guillou S."/>
            <person name="Cros-Aarteil S."/>
            <person name="Calhoun S."/>
            <person name="Kuo A."/>
            <person name="Mondo S."/>
            <person name="Pangilinan J."/>
            <person name="Riley R."/>
            <person name="Labutti K."/>
            <person name="Andreopoulos B."/>
            <person name="Lipzen A."/>
            <person name="Chen C."/>
            <person name="Yanf M."/>
            <person name="Daum C."/>
            <person name="Ng V."/>
            <person name="Clum A."/>
            <person name="Steindorff A."/>
            <person name="Ohm R."/>
            <person name="Martin F."/>
            <person name="Silar P."/>
            <person name="Natvig D."/>
            <person name="Lalanne C."/>
            <person name="Gautier V."/>
            <person name="Ament-Velasquez S.L."/>
            <person name="Kruys A."/>
            <person name="Hutchinson M.I."/>
            <person name="Powell A.J."/>
            <person name="Barry K."/>
            <person name="Miller A.N."/>
            <person name="Grigoriev I.V."/>
            <person name="Debuchy R."/>
            <person name="Gladieux P."/>
            <person name="Thoren M.H."/>
            <person name="Johannesson H."/>
        </authorList>
    </citation>
    <scope>NUCLEOTIDE SEQUENCE</scope>
    <source>
        <strain evidence="2">CBS 118394</strain>
    </source>
</reference>
<evidence type="ECO:0000313" key="3">
    <source>
        <dbReference type="Proteomes" id="UP001283341"/>
    </source>
</evidence>
<keyword evidence="1" id="KW-0732">Signal</keyword>
<proteinExistence type="predicted"/>
<evidence type="ECO:0008006" key="4">
    <source>
        <dbReference type="Google" id="ProtNLM"/>
    </source>
</evidence>
<accession>A0AAE0I5R6</accession>
<dbReference type="EMBL" id="JAUEDM010000004">
    <property type="protein sequence ID" value="KAK3318870.1"/>
    <property type="molecule type" value="Genomic_DNA"/>
</dbReference>
<sequence>MLTLKALVLAITTAYTVAGTPMEMAPRQGVPQDVAIECFPGAGGFPFSVTIISSLTCFTSAELGEGFPMATAAQLLSDEVPSCRVFEAADCTGLSTTFGHSQTQLAPGIAGHPGSWMCP</sequence>
<evidence type="ECO:0000256" key="1">
    <source>
        <dbReference type="SAM" id="SignalP"/>
    </source>
</evidence>
<organism evidence="2 3">
    <name type="scientific">Apodospora peruviana</name>
    <dbReference type="NCBI Taxonomy" id="516989"/>
    <lineage>
        <taxon>Eukaryota</taxon>
        <taxon>Fungi</taxon>
        <taxon>Dikarya</taxon>
        <taxon>Ascomycota</taxon>
        <taxon>Pezizomycotina</taxon>
        <taxon>Sordariomycetes</taxon>
        <taxon>Sordariomycetidae</taxon>
        <taxon>Sordariales</taxon>
        <taxon>Lasiosphaeriaceae</taxon>
        <taxon>Apodospora</taxon>
    </lineage>
</organism>
<reference evidence="2" key="1">
    <citation type="journal article" date="2023" name="Mol. Phylogenet. Evol.">
        <title>Genome-scale phylogeny and comparative genomics of the fungal order Sordariales.</title>
        <authorList>
            <person name="Hensen N."/>
            <person name="Bonometti L."/>
            <person name="Westerberg I."/>
            <person name="Brannstrom I.O."/>
            <person name="Guillou S."/>
            <person name="Cros-Aarteil S."/>
            <person name="Calhoun S."/>
            <person name="Haridas S."/>
            <person name="Kuo A."/>
            <person name="Mondo S."/>
            <person name="Pangilinan J."/>
            <person name="Riley R."/>
            <person name="LaButti K."/>
            <person name="Andreopoulos B."/>
            <person name="Lipzen A."/>
            <person name="Chen C."/>
            <person name="Yan M."/>
            <person name="Daum C."/>
            <person name="Ng V."/>
            <person name="Clum A."/>
            <person name="Steindorff A."/>
            <person name="Ohm R.A."/>
            <person name="Martin F."/>
            <person name="Silar P."/>
            <person name="Natvig D.O."/>
            <person name="Lalanne C."/>
            <person name="Gautier V."/>
            <person name="Ament-Velasquez S.L."/>
            <person name="Kruys A."/>
            <person name="Hutchinson M.I."/>
            <person name="Powell A.J."/>
            <person name="Barry K."/>
            <person name="Miller A.N."/>
            <person name="Grigoriev I.V."/>
            <person name="Debuchy R."/>
            <person name="Gladieux P."/>
            <person name="Hiltunen Thoren M."/>
            <person name="Johannesson H."/>
        </authorList>
    </citation>
    <scope>NUCLEOTIDE SEQUENCE</scope>
    <source>
        <strain evidence="2">CBS 118394</strain>
    </source>
</reference>
<dbReference type="Proteomes" id="UP001283341">
    <property type="component" value="Unassembled WGS sequence"/>
</dbReference>
<dbReference type="AlphaFoldDB" id="A0AAE0I5R6"/>
<evidence type="ECO:0000313" key="2">
    <source>
        <dbReference type="EMBL" id="KAK3318870.1"/>
    </source>
</evidence>
<comment type="caution">
    <text evidence="2">The sequence shown here is derived from an EMBL/GenBank/DDBJ whole genome shotgun (WGS) entry which is preliminary data.</text>
</comment>